<feature type="compositionally biased region" description="Pro residues" evidence="5">
    <location>
        <begin position="369"/>
        <end position="380"/>
    </location>
</feature>
<feature type="compositionally biased region" description="Low complexity" evidence="5">
    <location>
        <begin position="381"/>
        <end position="393"/>
    </location>
</feature>
<evidence type="ECO:0000256" key="2">
    <source>
        <dbReference type="ARBA" id="ARBA00005562"/>
    </source>
</evidence>
<dbReference type="InterPro" id="IPR046328">
    <property type="entry name" value="ETS_fam"/>
</dbReference>
<proteinExistence type="evidence at protein level"/>
<keyword evidence="3 4" id="KW-0238">DNA-binding</keyword>
<dbReference type="PANTHER" id="PTHR11849">
    <property type="entry name" value="ETS"/>
    <property type="match status" value="1"/>
</dbReference>
<feature type="region of interest" description="Disordered" evidence="5">
    <location>
        <begin position="369"/>
        <end position="393"/>
    </location>
</feature>
<comment type="similarity">
    <text evidence="2 4">Belongs to the ETS family.</text>
</comment>
<feature type="region of interest" description="Disordered" evidence="5">
    <location>
        <begin position="405"/>
        <end position="434"/>
    </location>
</feature>
<keyword evidence="9" id="KW-1267">Proteomics identification</keyword>
<keyword evidence="8" id="KW-1185">Reference proteome</keyword>
<dbReference type="PROSITE" id="PS00345">
    <property type="entry name" value="ETS_DOMAIN_1"/>
    <property type="match status" value="1"/>
</dbReference>
<dbReference type="Pfam" id="PF00178">
    <property type="entry name" value="Ets"/>
    <property type="match status" value="1"/>
</dbReference>
<dbReference type="PANTHER" id="PTHR11849:SF31">
    <property type="entry name" value="ETS DOMAIN-CONTAINING TRANSCRIPTION FACTOR ERF"/>
    <property type="match status" value="1"/>
</dbReference>
<feature type="compositionally biased region" description="Polar residues" evidence="5">
    <location>
        <begin position="666"/>
        <end position="675"/>
    </location>
</feature>
<name>A0ABK0LUR4_RAT</name>
<dbReference type="SMART" id="SM00413">
    <property type="entry name" value="ETS"/>
    <property type="match status" value="1"/>
</dbReference>
<dbReference type="InterPro" id="IPR000418">
    <property type="entry name" value="Ets_dom"/>
</dbReference>
<evidence type="ECO:0000313" key="8">
    <source>
        <dbReference type="Proteomes" id="UP000002494"/>
    </source>
</evidence>
<accession>A0ABK0LUR4</accession>
<evidence type="ECO:0000313" key="7">
    <source>
        <dbReference type="Ensembl" id="ENSRNOP00000109935.1"/>
    </source>
</evidence>
<evidence type="ECO:0000259" key="6">
    <source>
        <dbReference type="PROSITE" id="PS50061"/>
    </source>
</evidence>
<feature type="region of interest" description="Disordered" evidence="5">
    <location>
        <begin position="626"/>
        <end position="682"/>
    </location>
</feature>
<gene>
    <name evidence="7" type="primary">Erf</name>
</gene>
<feature type="compositionally biased region" description="Low complexity" evidence="5">
    <location>
        <begin position="492"/>
        <end position="503"/>
    </location>
</feature>
<dbReference type="Gene3D" id="1.10.10.10">
    <property type="entry name" value="Winged helix-like DNA-binding domain superfamily/Winged helix DNA-binding domain"/>
    <property type="match status" value="1"/>
</dbReference>
<dbReference type="Ensembl" id="ENSRNOT00000159490.1">
    <property type="protein sequence ID" value="ENSRNOP00000109935.1"/>
    <property type="gene ID" value="ENSRNOG00000020426.9"/>
</dbReference>
<reference evidence="7" key="1">
    <citation type="submission" date="2024-01" db="EMBL/GenBank/DDBJ databases">
        <title>GRCr8: a new rat reference genome assembly contstructed from accurate long reads and long range scaffolding.</title>
        <authorList>
            <person name="Doris P.A."/>
            <person name="Kalbfleisch T."/>
            <person name="Li K."/>
            <person name="Howe K."/>
            <person name="Wood J."/>
        </authorList>
    </citation>
    <scope>NUCLEOTIDE SEQUENCE [LARGE SCALE GENOMIC DNA]</scope>
    <source>
        <strain evidence="7">Brown Norway</strain>
    </source>
</reference>
<organism evidence="7 8">
    <name type="scientific">Rattus norvegicus</name>
    <name type="common">Rat</name>
    <dbReference type="NCBI Taxonomy" id="10116"/>
    <lineage>
        <taxon>Eukaryota</taxon>
        <taxon>Metazoa</taxon>
        <taxon>Chordata</taxon>
        <taxon>Craniata</taxon>
        <taxon>Vertebrata</taxon>
        <taxon>Euteleostomi</taxon>
        <taxon>Mammalia</taxon>
        <taxon>Eutheria</taxon>
        <taxon>Euarchontoglires</taxon>
        <taxon>Glires</taxon>
        <taxon>Rodentia</taxon>
        <taxon>Myomorpha</taxon>
        <taxon>Muroidea</taxon>
        <taxon>Muridae</taxon>
        <taxon>Murinae</taxon>
        <taxon>Rattus</taxon>
    </lineage>
</organism>
<evidence type="ECO:0007829" key="9">
    <source>
        <dbReference type="PeptideAtlas" id="A0ABK0LUR4"/>
    </source>
</evidence>
<feature type="region of interest" description="Disordered" evidence="5">
    <location>
        <begin position="1"/>
        <end position="100"/>
    </location>
</feature>
<dbReference type="PROSITE" id="PS00346">
    <property type="entry name" value="ETS_DOMAIN_2"/>
    <property type="match status" value="1"/>
</dbReference>
<dbReference type="PRINTS" id="PR00454">
    <property type="entry name" value="ETSDOMAIN"/>
</dbReference>
<feature type="domain" description="ETS" evidence="6">
    <location>
        <begin position="157"/>
        <end position="237"/>
    </location>
</feature>
<feature type="compositionally biased region" description="Pro residues" evidence="5">
    <location>
        <begin position="478"/>
        <end position="491"/>
    </location>
</feature>
<evidence type="ECO:0000256" key="4">
    <source>
        <dbReference type="RuleBase" id="RU004019"/>
    </source>
</evidence>
<evidence type="ECO:0000256" key="5">
    <source>
        <dbReference type="SAM" id="MobiDB-lite"/>
    </source>
</evidence>
<dbReference type="GeneTree" id="ENSGT00940000157292"/>
<dbReference type="SUPFAM" id="SSF46785">
    <property type="entry name" value="Winged helix' DNA-binding domain"/>
    <property type="match status" value="1"/>
</dbReference>
<reference evidence="7" key="2">
    <citation type="submission" date="2025-08" db="UniProtKB">
        <authorList>
            <consortium name="Ensembl"/>
        </authorList>
    </citation>
    <scope>IDENTIFICATION</scope>
    <source>
        <strain evidence="7">Brown Norway</strain>
    </source>
</reference>
<evidence type="ECO:0000256" key="1">
    <source>
        <dbReference type="ARBA" id="ARBA00004123"/>
    </source>
</evidence>
<dbReference type="RGD" id="1311991">
    <property type="gene designation" value="Erf"/>
</dbReference>
<comment type="subcellular location">
    <subcellularLocation>
        <location evidence="1 4">Nucleus</location>
    </subcellularLocation>
</comment>
<feature type="compositionally biased region" description="Acidic residues" evidence="5">
    <location>
        <begin position="564"/>
        <end position="584"/>
    </location>
</feature>
<dbReference type="InterPro" id="IPR036388">
    <property type="entry name" value="WH-like_DNA-bd_sf"/>
</dbReference>
<reference evidence="7" key="3">
    <citation type="submission" date="2025-09" db="UniProtKB">
        <authorList>
            <consortium name="Ensembl"/>
        </authorList>
    </citation>
    <scope>IDENTIFICATION</scope>
    <source>
        <strain evidence="7">Brown Norway</strain>
    </source>
</reference>
<feature type="region of interest" description="Disordered" evidence="5">
    <location>
        <begin position="314"/>
        <end position="355"/>
    </location>
</feature>
<feature type="region of interest" description="Disordered" evidence="5">
    <location>
        <begin position="260"/>
        <end position="299"/>
    </location>
</feature>
<keyword evidence="4" id="KW-0539">Nucleus</keyword>
<dbReference type="PROSITE" id="PS50061">
    <property type="entry name" value="ETS_DOMAIN_3"/>
    <property type="match status" value="1"/>
</dbReference>
<dbReference type="Proteomes" id="UP000002494">
    <property type="component" value="Chromosome 1"/>
</dbReference>
<evidence type="ECO:0000256" key="3">
    <source>
        <dbReference type="ARBA" id="ARBA00023125"/>
    </source>
</evidence>
<feature type="compositionally biased region" description="Gly residues" evidence="5">
    <location>
        <begin position="419"/>
        <end position="431"/>
    </location>
</feature>
<feature type="compositionally biased region" description="Low complexity" evidence="5">
    <location>
        <begin position="51"/>
        <end position="66"/>
    </location>
</feature>
<dbReference type="InterPro" id="IPR036390">
    <property type="entry name" value="WH_DNA-bd_sf"/>
</dbReference>
<sequence>MGGGCRGSLFVLPPLTDSAPLSAGRLFPPPLSSPPSCSSLRGQGSPPPPIAGRGAAGLTPPSHSDFPPSPPPPPPGLHRLDFAPGRAGGRGPRRPLPVCPVGIRPGAGTREGEGGRAPLFKLVSFPRRRPRLRLLCAGFAFPDWAYKPESSPGSRQIQLWHFILELLRKEEYQGVIAWQGDYGEFVIKDPDEVARLWGVRKCKPQMNYDKLSRALRYYYNKRILHKTKGKRFTYKFNFNKLVLVNYPFIDVGLAGGAVPQSAPPVPSGGSHFRFPPSTPSEVLSPTEDPRSPPACSSSSSSLFSAVVARRLGRGSVSDCSDGTSELEEPLGEDPRARPPGPPELGAFRGPPLARLPHDPGVFRVYPRPRGGPEPLSPFPVSPLAGPGSLLPPQLSPALPMTPTHLAYTPSPTLSPMYPSGGGGPSGSGGGSHFSFSPEDMKRYLQAHTQSVYNYHLSPRAFLHYPGLVVPQPQRPDKCPLPPMAPETPPVPSSASSSSSSSSSPFKFKLQPPPLGRRQRAAGEKAPGGTDKSSDGSGSGGLAEGAGALAPPPPPPPQIKVEPISEGESEEVEVTDISDEDEEDGEVFKTPRAPPAPPKPEPGEAPGAAQCMPLKLRFKRRWSEDCRLEGGGCLSGGPEDEGEDKKVRGDMGPGEPGGPLTPRRVSSDLQHATAQLSLEHRDS</sequence>
<feature type="compositionally biased region" description="Pro residues" evidence="5">
    <location>
        <begin position="67"/>
        <end position="76"/>
    </location>
</feature>
<protein>
    <submittedName>
        <fullName evidence="7">Ets2 repressor factor</fullName>
    </submittedName>
</protein>
<feature type="region of interest" description="Disordered" evidence="5">
    <location>
        <begin position="472"/>
        <end position="610"/>
    </location>
</feature>